<dbReference type="AlphaFoldDB" id="A0A920CB32"/>
<reference evidence="1" key="1">
    <citation type="submission" date="2021-03" db="EMBL/GenBank/DDBJ databases">
        <title>Antimicrobial resistance genes in bacteria isolated from Japanese honey, and their potential for conferring macrolide and lincosamide resistance in the American foulbrood pathogen Paenibacillus larvae.</title>
        <authorList>
            <person name="Okamoto M."/>
            <person name="Kumagai M."/>
            <person name="Kanamori H."/>
            <person name="Takamatsu D."/>
        </authorList>
    </citation>
    <scope>NUCLEOTIDE SEQUENCE</scope>
    <source>
        <strain evidence="1">J2TS6</strain>
    </source>
</reference>
<sequence length="107" mass="12025">MLQQALQKIQKEVGEKPKDDYVGHVGAFLIKYVKEHPEHAAFIIADEKTISGSFSFMEAEARKRNARVLSDAEGFEIVLKYFGVPVQTEMKKAAEPELTITSLDDLL</sequence>
<proteinExistence type="predicted"/>
<accession>A0A920CB32</accession>
<dbReference type="Proteomes" id="UP000679779">
    <property type="component" value="Unassembled WGS sequence"/>
</dbReference>
<evidence type="ECO:0000313" key="2">
    <source>
        <dbReference type="Proteomes" id="UP000679779"/>
    </source>
</evidence>
<keyword evidence="2" id="KW-1185">Reference proteome</keyword>
<organism evidence="1 2">
    <name type="scientific">Paenibacillus albilobatus</name>
    <dbReference type="NCBI Taxonomy" id="2716884"/>
    <lineage>
        <taxon>Bacteria</taxon>
        <taxon>Bacillati</taxon>
        <taxon>Bacillota</taxon>
        <taxon>Bacilli</taxon>
        <taxon>Bacillales</taxon>
        <taxon>Paenibacillaceae</taxon>
        <taxon>Paenibacillus</taxon>
    </lineage>
</organism>
<gene>
    <name evidence="1" type="ORF">J2TS6_42420</name>
</gene>
<evidence type="ECO:0000313" key="1">
    <source>
        <dbReference type="EMBL" id="GIO33101.1"/>
    </source>
</evidence>
<dbReference type="EMBL" id="BORQ01000005">
    <property type="protein sequence ID" value="GIO33101.1"/>
    <property type="molecule type" value="Genomic_DNA"/>
</dbReference>
<protein>
    <submittedName>
        <fullName evidence="1">Uncharacterized protein</fullName>
    </submittedName>
</protein>
<comment type="caution">
    <text evidence="1">The sequence shown here is derived from an EMBL/GenBank/DDBJ whole genome shotgun (WGS) entry which is preliminary data.</text>
</comment>
<dbReference type="RefSeq" id="WP_212958255.1">
    <property type="nucleotide sequence ID" value="NZ_BORQ01000005.1"/>
</dbReference>
<name>A0A920CB32_9BACL</name>